<reference evidence="1" key="1">
    <citation type="submission" date="2020-10" db="EMBL/GenBank/DDBJ databases">
        <title>The Whole-Genome Sequence of Metschnikowia persimmonesis, a Novel Endophytic Yeast Species Isolated from Medicinal Plant Diospyros kaki Thumb.</title>
        <authorList>
            <person name="Rahmat E."/>
            <person name="Kang Y."/>
        </authorList>
    </citation>
    <scope>NUCLEOTIDE SEQUENCE</scope>
    <source>
        <strain evidence="1">KIOM G15050</strain>
    </source>
</reference>
<evidence type="ECO:0000313" key="1">
    <source>
        <dbReference type="EMBL" id="KAF7999295.1"/>
    </source>
</evidence>
<gene>
    <name evidence="1" type="ORF">HF325_005971</name>
</gene>
<name>A0A8H7L9G5_9ASCO</name>
<keyword evidence="2" id="KW-1185">Reference proteome</keyword>
<organism evidence="1 2">
    <name type="scientific">Metschnikowia pulcherrima</name>
    <dbReference type="NCBI Taxonomy" id="27326"/>
    <lineage>
        <taxon>Eukaryota</taxon>
        <taxon>Fungi</taxon>
        <taxon>Dikarya</taxon>
        <taxon>Ascomycota</taxon>
        <taxon>Saccharomycotina</taxon>
        <taxon>Pichiomycetes</taxon>
        <taxon>Metschnikowiaceae</taxon>
        <taxon>Metschnikowia</taxon>
    </lineage>
</organism>
<dbReference type="AlphaFoldDB" id="A0A8H7L9G5"/>
<sequence>MDDFMDKLKSFVSQNEFQYIAFESDHEELRNELANIDFSVEQSFYEDDLIERQLSEMRILFSNLAHLSELLARYEDEYEFQNSHIHAAIELLARVLLIKQSMGKPGVELSDYQKSVCGFESEIKRITKEYAADGYVVGEYKPFDNYVEWVRSTIKALKVVKAGEADWQPCEGMA</sequence>
<proteinExistence type="predicted"/>
<comment type="caution">
    <text evidence="1">The sequence shown here is derived from an EMBL/GenBank/DDBJ whole genome shotgun (WGS) entry which is preliminary data.</text>
</comment>
<accession>A0A8H7L9G5</accession>
<protein>
    <submittedName>
        <fullName evidence="1">Uncharacterized protein</fullName>
    </submittedName>
</protein>
<dbReference type="EMBL" id="JACBPP010000009">
    <property type="protein sequence ID" value="KAF7999295.1"/>
    <property type="molecule type" value="Genomic_DNA"/>
</dbReference>
<evidence type="ECO:0000313" key="2">
    <source>
        <dbReference type="Proteomes" id="UP000649328"/>
    </source>
</evidence>
<dbReference type="Proteomes" id="UP000649328">
    <property type="component" value="Unassembled WGS sequence"/>
</dbReference>
<dbReference type="OrthoDB" id="4073906at2759"/>